<dbReference type="RefSeq" id="WP_154768175.1">
    <property type="nucleotide sequence ID" value="NZ_WLYK01000002.1"/>
</dbReference>
<sequence>MSERTDVAADEDAAVVLAVVNAVLAGAGEPEPVAPRSVWSDPSFRRGRPAPGPLTWWASGSRR</sequence>
<protein>
    <submittedName>
        <fullName evidence="2">Acyl-CoA carboxylase subunit epsilon</fullName>
    </submittedName>
</protein>
<reference evidence="2 3" key="1">
    <citation type="submission" date="2019-11" db="EMBL/GenBank/DDBJ databases">
        <authorList>
            <person name="Jiang L.-Q."/>
        </authorList>
    </citation>
    <scope>NUCLEOTIDE SEQUENCE [LARGE SCALE GENOMIC DNA]</scope>
    <source>
        <strain evidence="2 3">YIM 132087</strain>
    </source>
</reference>
<evidence type="ECO:0000313" key="3">
    <source>
        <dbReference type="Proteomes" id="UP000460221"/>
    </source>
</evidence>
<evidence type="ECO:0000313" key="2">
    <source>
        <dbReference type="EMBL" id="MTD14165.1"/>
    </source>
</evidence>
<feature type="region of interest" description="Disordered" evidence="1">
    <location>
        <begin position="29"/>
        <end position="63"/>
    </location>
</feature>
<organism evidence="2 3">
    <name type="scientific">Nakamurella alba</name>
    <dbReference type="NCBI Taxonomy" id="2665158"/>
    <lineage>
        <taxon>Bacteria</taxon>
        <taxon>Bacillati</taxon>
        <taxon>Actinomycetota</taxon>
        <taxon>Actinomycetes</taxon>
        <taxon>Nakamurellales</taxon>
        <taxon>Nakamurellaceae</taxon>
        <taxon>Nakamurella</taxon>
    </lineage>
</organism>
<dbReference type="EMBL" id="WLYK01000002">
    <property type="protein sequence ID" value="MTD14165.1"/>
    <property type="molecule type" value="Genomic_DNA"/>
</dbReference>
<evidence type="ECO:0000256" key="1">
    <source>
        <dbReference type="SAM" id="MobiDB-lite"/>
    </source>
</evidence>
<gene>
    <name evidence="2" type="ORF">GIS00_09430</name>
</gene>
<comment type="caution">
    <text evidence="2">The sequence shown here is derived from an EMBL/GenBank/DDBJ whole genome shotgun (WGS) entry which is preliminary data.</text>
</comment>
<name>A0A7K1FJ54_9ACTN</name>
<dbReference type="AlphaFoldDB" id="A0A7K1FJ54"/>
<accession>A0A7K1FJ54</accession>
<dbReference type="Proteomes" id="UP000460221">
    <property type="component" value="Unassembled WGS sequence"/>
</dbReference>
<keyword evidence="3" id="KW-1185">Reference proteome</keyword>
<proteinExistence type="predicted"/>